<evidence type="ECO:0000256" key="1">
    <source>
        <dbReference type="SAM" id="Phobius"/>
    </source>
</evidence>
<reference evidence="2" key="1">
    <citation type="submission" date="2020-10" db="EMBL/GenBank/DDBJ databases">
        <authorList>
            <person name="Gilroy R."/>
        </authorList>
    </citation>
    <scope>NUCLEOTIDE SEQUENCE</scope>
    <source>
        <strain evidence="2">CHK189-12415</strain>
    </source>
</reference>
<gene>
    <name evidence="2" type="ORF">IAB37_03770</name>
</gene>
<proteinExistence type="predicted"/>
<keyword evidence="1" id="KW-0472">Membrane</keyword>
<comment type="caution">
    <text evidence="2">The sequence shown here is derived from an EMBL/GenBank/DDBJ whole genome shotgun (WGS) entry which is preliminary data.</text>
</comment>
<protein>
    <submittedName>
        <fullName evidence="2">Uncharacterized protein</fullName>
    </submittedName>
</protein>
<dbReference type="EMBL" id="DVHA01000122">
    <property type="protein sequence ID" value="HIR60675.1"/>
    <property type="molecule type" value="Genomic_DNA"/>
</dbReference>
<dbReference type="AlphaFoldDB" id="A0A9D1DWX7"/>
<feature type="transmembrane region" description="Helical" evidence="1">
    <location>
        <begin position="12"/>
        <end position="34"/>
    </location>
</feature>
<organism evidence="2 3">
    <name type="scientific">Candidatus Faecivivens stercoravium</name>
    <dbReference type="NCBI Taxonomy" id="2840803"/>
    <lineage>
        <taxon>Bacteria</taxon>
        <taxon>Bacillati</taxon>
        <taxon>Bacillota</taxon>
        <taxon>Clostridia</taxon>
        <taxon>Eubacteriales</taxon>
        <taxon>Oscillospiraceae</taxon>
        <taxon>Oscillospiraceae incertae sedis</taxon>
        <taxon>Candidatus Faecivivens</taxon>
    </lineage>
</organism>
<sequence>MGSFIYRLLCDMTFSYINLFFVFALFIFFLVYALSKEGRDEHGRGILGRACLYGVIALFVGMNLLTLFTYTVTSDPLVYTNAVRLVFNAFFLTADLSILILRKLR</sequence>
<feature type="transmembrane region" description="Helical" evidence="1">
    <location>
        <begin position="46"/>
        <end position="70"/>
    </location>
</feature>
<keyword evidence="1" id="KW-0812">Transmembrane</keyword>
<keyword evidence="1" id="KW-1133">Transmembrane helix</keyword>
<evidence type="ECO:0000313" key="3">
    <source>
        <dbReference type="Proteomes" id="UP000824241"/>
    </source>
</evidence>
<feature type="transmembrane region" description="Helical" evidence="1">
    <location>
        <begin position="82"/>
        <end position="101"/>
    </location>
</feature>
<evidence type="ECO:0000313" key="2">
    <source>
        <dbReference type="EMBL" id="HIR60675.1"/>
    </source>
</evidence>
<reference evidence="2" key="2">
    <citation type="journal article" date="2021" name="PeerJ">
        <title>Extensive microbial diversity within the chicken gut microbiome revealed by metagenomics and culture.</title>
        <authorList>
            <person name="Gilroy R."/>
            <person name="Ravi A."/>
            <person name="Getino M."/>
            <person name="Pursley I."/>
            <person name="Horton D.L."/>
            <person name="Alikhan N.F."/>
            <person name="Baker D."/>
            <person name="Gharbi K."/>
            <person name="Hall N."/>
            <person name="Watson M."/>
            <person name="Adriaenssens E.M."/>
            <person name="Foster-Nyarko E."/>
            <person name="Jarju S."/>
            <person name="Secka A."/>
            <person name="Antonio M."/>
            <person name="Oren A."/>
            <person name="Chaudhuri R.R."/>
            <person name="La Ragione R."/>
            <person name="Hildebrand F."/>
            <person name="Pallen M.J."/>
        </authorList>
    </citation>
    <scope>NUCLEOTIDE SEQUENCE</scope>
    <source>
        <strain evidence="2">CHK189-12415</strain>
    </source>
</reference>
<accession>A0A9D1DWX7</accession>
<name>A0A9D1DWX7_9FIRM</name>
<dbReference type="Proteomes" id="UP000824241">
    <property type="component" value="Unassembled WGS sequence"/>
</dbReference>